<comment type="similarity">
    <text evidence="6">Belongs to the peptidase M24A family. Methionine aminopeptidase type 1 subfamily.</text>
</comment>
<organism evidence="9 10">
    <name type="scientific">Actomonas aquatica</name>
    <dbReference type="NCBI Taxonomy" id="2866162"/>
    <lineage>
        <taxon>Bacteria</taxon>
        <taxon>Pseudomonadati</taxon>
        <taxon>Verrucomicrobiota</taxon>
        <taxon>Opitutia</taxon>
        <taxon>Opitutales</taxon>
        <taxon>Opitutaceae</taxon>
        <taxon>Actomonas</taxon>
    </lineage>
</organism>
<dbReference type="InterPro" id="IPR001714">
    <property type="entry name" value="Pept_M24_MAP"/>
</dbReference>
<evidence type="ECO:0000256" key="4">
    <source>
        <dbReference type="ARBA" id="ARBA00022723"/>
    </source>
</evidence>
<feature type="binding site" evidence="6">
    <location>
        <position position="238"/>
    </location>
    <ligand>
        <name>a divalent metal cation</name>
        <dbReference type="ChEBI" id="CHEBI:60240"/>
        <label>1</label>
    </ligand>
</feature>
<keyword evidence="3 6" id="KW-0645">Protease</keyword>
<dbReference type="PANTHER" id="PTHR43330">
    <property type="entry name" value="METHIONINE AMINOPEPTIDASE"/>
    <property type="match status" value="1"/>
</dbReference>
<dbReference type="Proteomes" id="UP000738431">
    <property type="component" value="Chromosome"/>
</dbReference>
<comment type="subunit">
    <text evidence="6">Monomer.</text>
</comment>
<evidence type="ECO:0000256" key="2">
    <source>
        <dbReference type="ARBA" id="ARBA00022438"/>
    </source>
</evidence>
<gene>
    <name evidence="6 9" type="primary">map</name>
    <name evidence="9" type="ORF">K1X11_009545</name>
</gene>
<keyword evidence="2 6" id="KW-0031">Aminopeptidase</keyword>
<dbReference type="PRINTS" id="PR00599">
    <property type="entry name" value="MAPEPTIDASE"/>
</dbReference>
<evidence type="ECO:0000256" key="3">
    <source>
        <dbReference type="ARBA" id="ARBA00022670"/>
    </source>
</evidence>
<dbReference type="GO" id="GO:0004239">
    <property type="term" value="F:initiator methionyl aminopeptidase activity"/>
    <property type="evidence" value="ECO:0007669"/>
    <property type="project" value="UniProtKB-EC"/>
</dbReference>
<dbReference type="CDD" id="cd01086">
    <property type="entry name" value="MetAP1"/>
    <property type="match status" value="1"/>
</dbReference>
<protein>
    <recommendedName>
        <fullName evidence="6 7">Methionine aminopeptidase</fullName>
        <shortName evidence="6">MAP</shortName>
        <shortName evidence="6">MetAP</shortName>
        <ecNumber evidence="6 7">3.4.11.18</ecNumber>
    </recommendedName>
    <alternativeName>
        <fullName evidence="6">Peptidase M</fullName>
    </alternativeName>
</protein>
<feature type="binding site" evidence="6">
    <location>
        <position position="181"/>
    </location>
    <ligand>
        <name>substrate</name>
    </ligand>
</feature>
<dbReference type="Pfam" id="PF00557">
    <property type="entry name" value="Peptidase_M24"/>
    <property type="match status" value="1"/>
</dbReference>
<dbReference type="InterPro" id="IPR002467">
    <property type="entry name" value="Pept_M24A_MAP1"/>
</dbReference>
<accession>A0ABZ1CD92</accession>
<feature type="binding site" evidence="6">
    <location>
        <position position="111"/>
    </location>
    <ligand>
        <name>a divalent metal cation</name>
        <dbReference type="ChEBI" id="CHEBI:60240"/>
        <label>1</label>
    </ligand>
</feature>
<reference evidence="9 10" key="1">
    <citation type="submission" date="2023-12" db="EMBL/GenBank/DDBJ databases">
        <title>Description of an unclassified Opitutus bacterium of Verrucomicrobiota.</title>
        <authorList>
            <person name="Zhang D.-F."/>
        </authorList>
    </citation>
    <scope>NUCLEOTIDE SEQUENCE [LARGE SCALE GENOMIC DNA]</scope>
    <source>
        <strain evidence="9 10">WL0086</strain>
    </source>
</reference>
<evidence type="ECO:0000256" key="5">
    <source>
        <dbReference type="ARBA" id="ARBA00022801"/>
    </source>
</evidence>
<keyword evidence="5 6" id="KW-0378">Hydrolase</keyword>
<evidence type="ECO:0000256" key="1">
    <source>
        <dbReference type="ARBA" id="ARBA00002521"/>
    </source>
</evidence>
<feature type="binding site" evidence="6">
    <location>
        <position position="238"/>
    </location>
    <ligand>
        <name>a divalent metal cation</name>
        <dbReference type="ChEBI" id="CHEBI:60240"/>
        <label>2</label>
        <note>catalytic</note>
    </ligand>
</feature>
<evidence type="ECO:0000313" key="9">
    <source>
        <dbReference type="EMBL" id="WRQ89652.1"/>
    </source>
</evidence>
<dbReference type="HAMAP" id="MF_01974">
    <property type="entry name" value="MetAP_1"/>
    <property type="match status" value="1"/>
</dbReference>
<feature type="binding site" evidence="6">
    <location>
        <position position="174"/>
    </location>
    <ligand>
        <name>a divalent metal cation</name>
        <dbReference type="ChEBI" id="CHEBI:60240"/>
        <label>2</label>
        <note>catalytic</note>
    </ligand>
</feature>
<comment type="catalytic activity">
    <reaction evidence="6 7">
        <text>Release of N-terminal amino acids, preferentially methionine, from peptides and arylamides.</text>
        <dbReference type="EC" id="3.4.11.18"/>
    </reaction>
</comment>
<feature type="binding site" evidence="6">
    <location>
        <position position="82"/>
    </location>
    <ligand>
        <name>substrate</name>
    </ligand>
</feature>
<dbReference type="InterPro" id="IPR000994">
    <property type="entry name" value="Pept_M24"/>
</dbReference>
<keyword evidence="10" id="KW-1185">Reference proteome</keyword>
<dbReference type="PANTHER" id="PTHR43330:SF27">
    <property type="entry name" value="METHIONINE AMINOPEPTIDASE"/>
    <property type="match status" value="1"/>
</dbReference>
<name>A0ABZ1CD92_9BACT</name>
<feature type="binding site" evidence="6">
    <location>
        <position position="100"/>
    </location>
    <ligand>
        <name>a divalent metal cation</name>
        <dbReference type="ChEBI" id="CHEBI:60240"/>
        <label>1</label>
    </ligand>
</feature>
<comment type="function">
    <text evidence="1 6">Removes the N-terminal methionine from nascent proteins. The N-terminal methionine is often cleaved when the second residue in the primary sequence is small and uncharged (Met-Ala-, Cys, Gly, Pro, Ser, Thr, or Val). Requires deformylation of the N(alpha)-formylated initiator methionine before it can be hydrolyzed.</text>
</comment>
<dbReference type="Gene3D" id="3.90.230.10">
    <property type="entry name" value="Creatinase/methionine aminopeptidase superfamily"/>
    <property type="match status" value="1"/>
</dbReference>
<dbReference type="PROSITE" id="PS00680">
    <property type="entry name" value="MAP_1"/>
    <property type="match status" value="1"/>
</dbReference>
<dbReference type="EMBL" id="CP139781">
    <property type="protein sequence ID" value="WRQ89652.1"/>
    <property type="molecule type" value="Genomic_DNA"/>
</dbReference>
<evidence type="ECO:0000259" key="8">
    <source>
        <dbReference type="Pfam" id="PF00557"/>
    </source>
</evidence>
<evidence type="ECO:0000256" key="7">
    <source>
        <dbReference type="RuleBase" id="RU003653"/>
    </source>
</evidence>
<evidence type="ECO:0000313" key="10">
    <source>
        <dbReference type="Proteomes" id="UP000738431"/>
    </source>
</evidence>
<sequence>MAIPIKNSAAITKMREASAIAATVLYTLREHVAPGITTYDLDQIGRELMQKLGARSACYGYQIGSRRFPAYTCLSVNEEVVHGIGSMKRVLSDGDIIALDVVLEVDGYIGDNAITVPVGTISSAKQKLLRVTEEALRLGIAQATVGNRIGDISHAVQTHVERNGFSVVRDMVGHGVGASMHEEPQIPNFGRRGKGEIIRPGMTLAIEPMVNVGNWRTKTLRDGWTITTVDNSDSAHFEHTVLTTEQGPEVLTIPRLDSSPTVHALTA</sequence>
<dbReference type="EC" id="3.4.11.18" evidence="6 7"/>
<dbReference type="RefSeq" id="WP_221029664.1">
    <property type="nucleotide sequence ID" value="NZ_CP139781.1"/>
</dbReference>
<dbReference type="InterPro" id="IPR036005">
    <property type="entry name" value="Creatinase/aminopeptidase-like"/>
</dbReference>
<feature type="binding site" evidence="6">
    <location>
        <position position="111"/>
    </location>
    <ligand>
        <name>a divalent metal cation</name>
        <dbReference type="ChEBI" id="CHEBI:60240"/>
        <label>2</label>
        <note>catalytic</note>
    </ligand>
</feature>
<keyword evidence="4 6" id="KW-0479">Metal-binding</keyword>
<feature type="domain" description="Peptidase M24" evidence="8">
    <location>
        <begin position="13"/>
        <end position="245"/>
    </location>
</feature>
<evidence type="ECO:0000256" key="6">
    <source>
        <dbReference type="HAMAP-Rule" id="MF_01974"/>
    </source>
</evidence>
<proteinExistence type="inferred from homology"/>
<dbReference type="SUPFAM" id="SSF55920">
    <property type="entry name" value="Creatinase/aminopeptidase"/>
    <property type="match status" value="1"/>
</dbReference>
<comment type="cofactor">
    <cofactor evidence="6">
        <name>Co(2+)</name>
        <dbReference type="ChEBI" id="CHEBI:48828"/>
    </cofactor>
    <cofactor evidence="6">
        <name>Zn(2+)</name>
        <dbReference type="ChEBI" id="CHEBI:29105"/>
    </cofactor>
    <cofactor evidence="6">
        <name>Mn(2+)</name>
        <dbReference type="ChEBI" id="CHEBI:29035"/>
    </cofactor>
    <cofactor evidence="6">
        <name>Fe(2+)</name>
        <dbReference type="ChEBI" id="CHEBI:29033"/>
    </cofactor>
    <text evidence="6">Binds 2 divalent metal cations per subunit. Has a high-affinity and a low affinity metal-binding site. The true nature of the physiological cofactor is under debate. The enzyme is active with cobalt, zinc, manganese or divalent iron ions. Most likely, methionine aminopeptidases function as mononuclear Fe(2+)-metalloproteases under physiological conditions, and the catalytically relevant metal-binding site has been assigned to the histidine-containing high-affinity site.</text>
</comment>
<dbReference type="NCBIfam" id="TIGR00500">
    <property type="entry name" value="met_pdase_I"/>
    <property type="match status" value="1"/>
</dbReference>
<feature type="binding site" evidence="6">
    <location>
        <position position="207"/>
    </location>
    <ligand>
        <name>a divalent metal cation</name>
        <dbReference type="ChEBI" id="CHEBI:60240"/>
        <label>2</label>
        <note>catalytic</note>
    </ligand>
</feature>